<keyword evidence="1" id="KW-1133">Transmembrane helix</keyword>
<evidence type="ECO:0000313" key="3">
    <source>
        <dbReference type="Proteomes" id="UP000052167"/>
    </source>
</evidence>
<keyword evidence="1" id="KW-0812">Transmembrane</keyword>
<feature type="transmembrane region" description="Helical" evidence="1">
    <location>
        <begin position="77"/>
        <end position="98"/>
    </location>
</feature>
<feature type="transmembrane region" description="Helical" evidence="1">
    <location>
        <begin position="135"/>
        <end position="157"/>
    </location>
</feature>
<dbReference type="RefSeq" id="WP_029617912.1">
    <property type="nucleotide sequence ID" value="NZ_CAJXID010000008.1"/>
</dbReference>
<dbReference type="OrthoDB" id="9812409at2"/>
<comment type="caution">
    <text evidence="2">The sequence shown here is derived from an EMBL/GenBank/DDBJ whole genome shotgun (WGS) entry which is preliminary data.</text>
</comment>
<gene>
    <name evidence="2" type="ORF">GV68_09660</name>
</gene>
<keyword evidence="3" id="KW-1185">Reference proteome</keyword>
<keyword evidence="1" id="KW-0472">Membrane</keyword>
<proteinExistence type="predicted"/>
<dbReference type="AlphaFoldDB" id="A0A922P2G7"/>
<name>A0A922P2G7_9HYPH</name>
<reference evidence="2 3" key="1">
    <citation type="submission" date="2014-06" db="EMBL/GenBank/DDBJ databases">
        <title>Rhizobium pelagicum/R2-400B4.</title>
        <authorList>
            <person name="Kimes N.E."/>
            <person name="Lopez-Perez M."/>
        </authorList>
    </citation>
    <scope>NUCLEOTIDE SEQUENCE [LARGE SCALE GENOMIC DNA]</scope>
    <source>
        <strain evidence="2 3">R2-400B4</strain>
    </source>
</reference>
<accession>A0A922P2G7</accession>
<organism evidence="2 3">
    <name type="scientific">Pseudorhizobium pelagicum</name>
    <dbReference type="NCBI Taxonomy" id="1509405"/>
    <lineage>
        <taxon>Bacteria</taxon>
        <taxon>Pseudomonadati</taxon>
        <taxon>Pseudomonadota</taxon>
        <taxon>Alphaproteobacteria</taxon>
        <taxon>Hyphomicrobiales</taxon>
        <taxon>Rhizobiaceae</taxon>
        <taxon>Rhizobium/Agrobacterium group</taxon>
        <taxon>Pseudorhizobium</taxon>
    </lineage>
</organism>
<dbReference type="Proteomes" id="UP000052167">
    <property type="component" value="Unassembled WGS sequence"/>
</dbReference>
<evidence type="ECO:0000256" key="1">
    <source>
        <dbReference type="SAM" id="Phobius"/>
    </source>
</evidence>
<protein>
    <submittedName>
        <fullName evidence="2">Membrane protein</fullName>
    </submittedName>
</protein>
<evidence type="ECO:0000313" key="2">
    <source>
        <dbReference type="EMBL" id="KEQ10527.1"/>
    </source>
</evidence>
<sequence length="158" mass="15644">MVYLLALLIGVVAGLRAMTAPAAVSWAAYSGILVLDGTWLSFLGSIWAAVILTILAVAELVTDQLPSTPSRKVPPQFATRVVMGALSGAAIGVGFGMWAGGLAAGAIGAVAGTYGGAAVRSALAKAVGRDTPAALIEDAVAIVGAWLILNAVTVAAVS</sequence>
<feature type="transmembrane region" description="Helical" evidence="1">
    <location>
        <begin position="37"/>
        <end position="57"/>
    </location>
</feature>
<dbReference type="EMBL" id="JOKJ01000002">
    <property type="protein sequence ID" value="KEQ10527.1"/>
    <property type="molecule type" value="Genomic_DNA"/>
</dbReference>